<organism evidence="2 3">
    <name type="scientific">Pseudomonas phage pf16</name>
    <dbReference type="NCBI Taxonomy" id="1815630"/>
    <lineage>
        <taxon>Viruses</taxon>
        <taxon>Duplodnaviria</taxon>
        <taxon>Heunggongvirae</taxon>
        <taxon>Uroviricota</taxon>
        <taxon>Caudoviricetes</taxon>
        <taxon>Chakrabartyvirus</taxon>
        <taxon>Chakrabartyvirus pf16</taxon>
    </lineage>
</organism>
<sequence>MSTVEEPEIIVPSSPADRKALQDAIIEMNKSLNRIVGEQDYINETLKSLKEKFKIDTKWLRKMLTDFHKDQFDKTVKEADEYAELFEMIMLKSHNQNQGEEPQVEHSDADEPEDLDEEYPGQSPFAQ</sequence>
<evidence type="ECO:0000256" key="1">
    <source>
        <dbReference type="SAM" id="MobiDB-lite"/>
    </source>
</evidence>
<proteinExistence type="predicted"/>
<feature type="region of interest" description="Disordered" evidence="1">
    <location>
        <begin position="93"/>
        <end position="127"/>
    </location>
</feature>
<dbReference type="EMBL" id="KU873925">
    <property type="protein sequence ID" value="AND74992.1"/>
    <property type="molecule type" value="Genomic_DNA"/>
</dbReference>
<keyword evidence="3" id="KW-1185">Reference proteome</keyword>
<evidence type="ECO:0000313" key="3">
    <source>
        <dbReference type="Proteomes" id="UP000225821"/>
    </source>
</evidence>
<feature type="compositionally biased region" description="Acidic residues" evidence="1">
    <location>
        <begin position="110"/>
        <end position="119"/>
    </location>
</feature>
<reference evidence="2 3" key="1">
    <citation type="submission" date="2016-03" db="EMBL/GenBank/DDBJ databases">
        <title>Characterisation of pf16 and phiPMW: Two novel phages infecting Pseudomonas putida PpG1.</title>
        <authorList>
            <person name="Magill D.J."/>
            <person name="Krylov V.N."/>
            <person name="Shaburova O.V."/>
            <person name="Allen C.C.R."/>
            <person name="McGrath J.W."/>
            <person name="Quinn J.P."/>
            <person name="Kulakov L.A."/>
        </authorList>
    </citation>
    <scope>NUCLEOTIDE SEQUENCE [LARGE SCALE GENOMIC DNA]</scope>
</reference>
<gene>
    <name evidence="2" type="ORF">pf16_69</name>
</gene>
<dbReference type="Proteomes" id="UP000225821">
    <property type="component" value="Segment"/>
</dbReference>
<accession>A0A1S5R3L3</accession>
<protein>
    <submittedName>
        <fullName evidence="2">Uncharacterized protein</fullName>
    </submittedName>
</protein>
<name>A0A1S5R3L3_9CAUD</name>
<evidence type="ECO:0000313" key="2">
    <source>
        <dbReference type="EMBL" id="AND74992.1"/>
    </source>
</evidence>